<gene>
    <name evidence="2" type="ORF">GXP67_33740</name>
</gene>
<dbReference type="AlphaFoldDB" id="A0A6C0GTB4"/>
<dbReference type="Proteomes" id="UP000480178">
    <property type="component" value="Chromosome"/>
</dbReference>
<feature type="transmembrane region" description="Helical" evidence="1">
    <location>
        <begin position="20"/>
        <end position="38"/>
    </location>
</feature>
<dbReference type="EMBL" id="CP048222">
    <property type="protein sequence ID" value="QHT71266.1"/>
    <property type="molecule type" value="Genomic_DNA"/>
</dbReference>
<reference evidence="2 3" key="1">
    <citation type="submission" date="2020-01" db="EMBL/GenBank/DDBJ databases">
        <authorList>
            <person name="Kim M.K."/>
        </authorList>
    </citation>
    <scope>NUCLEOTIDE SEQUENCE [LARGE SCALE GENOMIC DNA]</scope>
    <source>
        <strain evidence="2 3">172606-1</strain>
    </source>
</reference>
<proteinExistence type="predicted"/>
<keyword evidence="1" id="KW-1133">Transmembrane helix</keyword>
<name>A0A6C0GTB4_9BACT</name>
<accession>A0A6C0GTB4</accession>
<evidence type="ECO:0000256" key="1">
    <source>
        <dbReference type="SAM" id="Phobius"/>
    </source>
</evidence>
<sequence length="93" mass="11418">MNRIIQREIEVAFSRHAQPLWFRIVKWVFILGLGYFLWNTSFLWWILGILLIPALCLHFYYRYKTKAWTQSYGMWNYERNKSKIKDNSPGKQK</sequence>
<dbReference type="RefSeq" id="WP_162447205.1">
    <property type="nucleotide sequence ID" value="NZ_CP048222.1"/>
</dbReference>
<keyword evidence="1" id="KW-0812">Transmembrane</keyword>
<organism evidence="2 3">
    <name type="scientific">Rhodocytophaga rosea</name>
    <dbReference type="NCBI Taxonomy" id="2704465"/>
    <lineage>
        <taxon>Bacteria</taxon>
        <taxon>Pseudomonadati</taxon>
        <taxon>Bacteroidota</taxon>
        <taxon>Cytophagia</taxon>
        <taxon>Cytophagales</taxon>
        <taxon>Rhodocytophagaceae</taxon>
        <taxon>Rhodocytophaga</taxon>
    </lineage>
</organism>
<evidence type="ECO:0000313" key="2">
    <source>
        <dbReference type="EMBL" id="QHT71266.1"/>
    </source>
</evidence>
<keyword evidence="1" id="KW-0472">Membrane</keyword>
<protein>
    <submittedName>
        <fullName evidence="2">Uncharacterized protein</fullName>
    </submittedName>
</protein>
<feature type="transmembrane region" description="Helical" evidence="1">
    <location>
        <begin position="44"/>
        <end position="61"/>
    </location>
</feature>
<dbReference type="KEGG" id="rhoz:GXP67_33740"/>
<keyword evidence="3" id="KW-1185">Reference proteome</keyword>
<evidence type="ECO:0000313" key="3">
    <source>
        <dbReference type="Proteomes" id="UP000480178"/>
    </source>
</evidence>